<keyword evidence="12" id="KW-0206">Cytoskeleton</keyword>
<dbReference type="FunFam" id="1.10.238.10:FF:000020">
    <property type="entry name" value="spectrin alpha chain, non-erythrocytic 1"/>
    <property type="match status" value="1"/>
</dbReference>
<dbReference type="Gene3D" id="1.10.238.10">
    <property type="entry name" value="EF-hand"/>
    <property type="match status" value="2"/>
</dbReference>
<dbReference type="Pfam" id="PF14604">
    <property type="entry name" value="SH3_9"/>
    <property type="match status" value="1"/>
</dbReference>
<dbReference type="SUPFAM" id="SSF47473">
    <property type="entry name" value="EF-hand"/>
    <property type="match status" value="1"/>
</dbReference>
<comment type="subcellular location">
    <subcellularLocation>
        <location evidence="2">Cytoplasm</location>
        <location evidence="2">Cell cortex</location>
    </subcellularLocation>
    <subcellularLocation>
        <location evidence="1">Cytoplasm</location>
        <location evidence="1">Cytoskeleton</location>
    </subcellularLocation>
</comment>
<evidence type="ECO:0000256" key="5">
    <source>
        <dbReference type="ARBA" id="ARBA00022467"/>
    </source>
</evidence>
<evidence type="ECO:0000256" key="10">
    <source>
        <dbReference type="ARBA" id="ARBA00022837"/>
    </source>
</evidence>
<feature type="coiled-coil region" evidence="14">
    <location>
        <begin position="1231"/>
        <end position="1265"/>
    </location>
</feature>
<evidence type="ECO:0000256" key="1">
    <source>
        <dbReference type="ARBA" id="ARBA00004245"/>
    </source>
</evidence>
<feature type="coiled-coil region" evidence="14">
    <location>
        <begin position="1450"/>
        <end position="1477"/>
    </location>
</feature>
<evidence type="ECO:0000256" key="8">
    <source>
        <dbReference type="ARBA" id="ARBA00022723"/>
    </source>
</evidence>
<dbReference type="STRING" id="81824.A9UST9"/>
<organism evidence="17 18">
    <name type="scientific">Monosiga brevicollis</name>
    <name type="common">Choanoflagellate</name>
    <dbReference type="NCBI Taxonomy" id="81824"/>
    <lineage>
        <taxon>Eukaryota</taxon>
        <taxon>Choanoflagellata</taxon>
        <taxon>Craspedida</taxon>
        <taxon>Salpingoecidae</taxon>
        <taxon>Monosiga</taxon>
    </lineage>
</organism>
<keyword evidence="5" id="KW-0117">Actin capping</keyword>
<feature type="domain" description="SH3" evidence="15">
    <location>
        <begin position="988"/>
        <end position="1048"/>
    </location>
</feature>
<dbReference type="InterPro" id="IPR014837">
    <property type="entry name" value="EF-hand_Ca_insen"/>
</dbReference>
<dbReference type="KEGG" id="mbr:MONBRDRAFT_14504"/>
<dbReference type="InterPro" id="IPR018247">
    <property type="entry name" value="EF_Hand_1_Ca_BS"/>
</dbReference>
<dbReference type="SUPFAM" id="SSF50044">
    <property type="entry name" value="SH3-domain"/>
    <property type="match status" value="1"/>
</dbReference>
<comment type="similarity">
    <text evidence="3">Belongs to the spectrin family.</text>
</comment>
<dbReference type="InterPro" id="IPR018159">
    <property type="entry name" value="Spectrin/alpha-actinin"/>
</dbReference>
<keyword evidence="7" id="KW-0597">Phosphoprotein</keyword>
<feature type="domain" description="EF-hand" evidence="16">
    <location>
        <begin position="2321"/>
        <end position="2356"/>
    </location>
</feature>
<dbReference type="GO" id="GO:0051693">
    <property type="term" value="P:actin filament capping"/>
    <property type="evidence" value="ECO:0007669"/>
    <property type="project" value="UniProtKB-KW"/>
</dbReference>
<evidence type="ECO:0000256" key="7">
    <source>
        <dbReference type="ARBA" id="ARBA00022553"/>
    </source>
</evidence>
<dbReference type="GO" id="GO:0005509">
    <property type="term" value="F:calcium ion binding"/>
    <property type="evidence" value="ECO:0007669"/>
    <property type="project" value="InterPro"/>
</dbReference>
<dbReference type="CDD" id="cd00176">
    <property type="entry name" value="SPEC"/>
    <property type="match status" value="12"/>
</dbReference>
<feature type="domain" description="EF-hand" evidence="16">
    <location>
        <begin position="2278"/>
        <end position="2313"/>
    </location>
</feature>
<gene>
    <name evidence="17" type="ORF">MONBRDRAFT_14504</name>
</gene>
<dbReference type="GeneID" id="5888224"/>
<dbReference type="GO" id="GO:0030054">
    <property type="term" value="C:cell junction"/>
    <property type="evidence" value="ECO:0000318"/>
    <property type="project" value="GO_Central"/>
</dbReference>
<evidence type="ECO:0000256" key="9">
    <source>
        <dbReference type="ARBA" id="ARBA00022737"/>
    </source>
</evidence>
<proteinExistence type="inferred from homology"/>
<dbReference type="InterPro" id="IPR036028">
    <property type="entry name" value="SH3-like_dom_sf"/>
</dbReference>
<evidence type="ECO:0000313" key="18">
    <source>
        <dbReference type="Proteomes" id="UP000001357"/>
    </source>
</evidence>
<dbReference type="Gene3D" id="1.20.58.60">
    <property type="match status" value="18"/>
</dbReference>
<evidence type="ECO:0000256" key="12">
    <source>
        <dbReference type="ARBA" id="ARBA00023212"/>
    </source>
</evidence>
<evidence type="ECO:0008006" key="19">
    <source>
        <dbReference type="Google" id="ProtNLM"/>
    </source>
</evidence>
<dbReference type="FunFam" id="1.20.58.60:FF:000078">
    <property type="entry name" value="Spectrin alpha chain, non-erythrocytic 1"/>
    <property type="match status" value="1"/>
</dbReference>
<dbReference type="PROSITE" id="PS00018">
    <property type="entry name" value="EF_HAND_1"/>
    <property type="match status" value="2"/>
</dbReference>
<dbReference type="Proteomes" id="UP000001357">
    <property type="component" value="Unassembled WGS sequence"/>
</dbReference>
<dbReference type="InterPro" id="IPR001452">
    <property type="entry name" value="SH3_domain"/>
</dbReference>
<dbReference type="eggNOG" id="KOG0040">
    <property type="taxonomic scope" value="Eukaryota"/>
</dbReference>
<dbReference type="Pfam" id="PF08726">
    <property type="entry name" value="EFhand_Ca_insen"/>
    <property type="match status" value="1"/>
</dbReference>
<evidence type="ECO:0000259" key="16">
    <source>
        <dbReference type="PROSITE" id="PS50222"/>
    </source>
</evidence>
<dbReference type="GO" id="GO:0051015">
    <property type="term" value="F:actin filament binding"/>
    <property type="evidence" value="ECO:0000318"/>
    <property type="project" value="GO_Central"/>
</dbReference>
<dbReference type="Pfam" id="PF13499">
    <property type="entry name" value="EF-hand_7"/>
    <property type="match status" value="1"/>
</dbReference>
<dbReference type="InParanoid" id="A9UST9"/>
<evidence type="ECO:0000256" key="13">
    <source>
        <dbReference type="PROSITE-ProRule" id="PRU00192"/>
    </source>
</evidence>
<dbReference type="EMBL" id="CH991544">
    <property type="protein sequence ID" value="EDQ91836.1"/>
    <property type="molecule type" value="Genomic_DNA"/>
</dbReference>
<evidence type="ECO:0000256" key="6">
    <source>
        <dbReference type="ARBA" id="ARBA00022490"/>
    </source>
</evidence>
<evidence type="ECO:0000256" key="3">
    <source>
        <dbReference type="ARBA" id="ARBA00006826"/>
    </source>
</evidence>
<dbReference type="PROSITE" id="PS50222">
    <property type="entry name" value="EF_HAND_2"/>
    <property type="match status" value="2"/>
</dbReference>
<evidence type="ECO:0000259" key="15">
    <source>
        <dbReference type="PROSITE" id="PS50002"/>
    </source>
</evidence>
<dbReference type="InterPro" id="IPR011992">
    <property type="entry name" value="EF-hand-dom_pair"/>
</dbReference>
<dbReference type="SMART" id="SM00326">
    <property type="entry name" value="SH3"/>
    <property type="match status" value="1"/>
</dbReference>
<accession>A9UST9</accession>
<protein>
    <recommendedName>
        <fullName evidence="19">Spectrin alpha chain</fullName>
    </recommendedName>
</protein>
<dbReference type="SUPFAM" id="SSF46966">
    <property type="entry name" value="Spectrin repeat"/>
    <property type="match status" value="17"/>
</dbReference>
<dbReference type="PROSITE" id="PS50002">
    <property type="entry name" value="SH3"/>
    <property type="match status" value="1"/>
</dbReference>
<keyword evidence="10" id="KW-0106">Calcium</keyword>
<dbReference type="Pfam" id="PF00435">
    <property type="entry name" value="Spectrin"/>
    <property type="match status" value="20"/>
</dbReference>
<keyword evidence="14" id="KW-0175">Coiled coil</keyword>
<keyword evidence="6" id="KW-0963">Cytoplasm</keyword>
<dbReference type="SMART" id="SM01184">
    <property type="entry name" value="efhand_Ca_insen"/>
    <property type="match status" value="1"/>
</dbReference>
<sequence>MHSPHLTFACPSIAFSFYQNTSLLSTVDAIAERRSRVLERWNDLKVVAAQQRAKLEYEKRLQQFTRDADELELWIEEKLNATQDNVFDDHANIESRIKKHEAFCAEVKANENSLAVLKSQGDEFVRKPDHHGKQTVEARLDSLQELWQLLLDKADLKKRSLQELAQWLQFQAEADDLMAWIDSKKSAAEDTNYGRDLDQCDALMKRSEAFTNDLAASDNRLDSFSENGFALLEQGHRCADEIKQRIEDVSQAWTTLKENAATRHQKLADARQIHSFNRDAQELLLRITDKERDGLLSSDISNTDLSGVEALQRKHEVFMRDLAALHESVEAFVADGQRLASSFASQGADVRARIEEVQTRWDALDRKAQDRGKALRDAWDLQRFHSELRLASSRLSDLENIIRADEVAHDVQGAETLLQRHQESQHELRAREETLKNVVDLGNSLVLNGHPDASRVKEGLQQLEANRESVAQLWQARFEEFSESLSLQVYLRDVEQVNAWIESRQRMLQTDDTGDSLDAVDQLLKKQDDFERSLKAQADKMQALVTRAEQLIKEGHRHAPEIDAKRQETAQRRQALETAAQERRAVLLASHKLQEFNREANEMMAWISEKGKTAADPSYQDLTNLRGKLKNHETFEADVIANANRLTAVCDHGQRLVAEGHFAKDEIAAQTSALQDAWESLLLQSNTKSDRLKQAQAYQEFARRVADFLAWCADSLAGAKSEDVGKDLTAVQKLIKRHQLLETDVAGQHKRLEELLSKADAMLAVPEHLHAAEISQARTQIREQYDGLALPVEQRRTALDASLALHRLLRDCADELSWIREKEPSVTTTMVGNSLTAVQNLQKKHTAVRAEIAGREKALTAVLQQADDLASRQPGDAAAIRSRRTELVSAWQALNEQAQARSDALANAVLVQQYLVDANEAEAWIAEKRSAAASENYGKDEDTASTLLKKHEGLTAEIRTYQKTIDALRDDCQACQTAAAQAAAGTANADVQVRALFDFSAPDDRKLSMTKGEHFYLVGKHNSEWLEVRNRSGQSGFVPASYVTEVEAGARSDGAPGLDDVVTKQTAVEQQYQDLLQAAEHRHHRLEESQQWLQFVREAMDVESWMNSKVAIVSQTDVGTDLDHNEVLQKKFDDFHKDLVANESRVLTANSLAEKLIAAQHSDTPAITEKRDGLNERWEQLLQASELRGEALRSAHAVHKFQRDADELLTRFAERELILSSEATGKDVGSVEAAQRKHEAAVRDLMALEGRVQELDRDASALRTAQPAVDADVSAKQTQILAGWENLLEQSAARTDRLQRALEYQKFLAEYRDAQSWLSGVQPLAASKELAKDVNGAATLLKRHEDLQAEIDARQTSLVRLREQGLELASRDPTVEGELRTKLTDLDERLAALQRGMQTRERLLQQCQALQAFVRLADQVDAWMAAREGPLADEDIGTSLDGVEAMVQKHHDFEQSLAAQEEKVKQVEQDAQRLIDDQHYDAPLVADKRRHIQERWRALCTLSEDRKRKLDDARQIQEYLKDANEMDAWIAEKAVLANDPSYKDPSNLESKLQKHQKFEAEIAASEPRVLKVIEDGRDIVRNKPHAAEAVGPRIQAMEDQWRELKARSAEKGQGLLQAGSQQQYNHSVEDVELWLSEVEVQLSSSDNGRDVPSVQNLIKKHELLHADIEAQNKRVKDLHTQLGMFRQQQHFAADQMADMYDRVQQRYNDVAARSRTRGEDLAVALQYHELLRTIEDELAWMKEKERQTKSTDFGKDLTGVQNLQKKHSAFETELEGHADRIKDVSRSAGAFVQTHRTRPVAELEAKIRELDDQWEALQRSSSERRQRLAEALDFQRYRTAVDEELSWVNEKLSLMASEELANTVSGAEALMKKHHAFQSDLEEHHGTVRSLVEQGRALSLRDSNDSANIAGVSDSLNAQFTALQQAATQRSEGLLHHLHYLEFCREADGIEAWIEDKRPQAASTNYGSDLASIESLITKHETFDASVEQFKPRIERVQELLQSLVGERNRNASKATAREEVVMRQWRSLLEAAEQRRTALLQAQQFHQEIDQLFLDFAHQASKFNSWFENAEEDLTDPVRVNSLEEILGLREAHTKFMTSLSSAEDTFRQLQALDQRIKNRTTAANPYTWFTIESLQESWQALREVIEDREQDLKDELKRQQDNDELRKAFAQRANDFAAWLLATRKSLVEGTGTLEEQLERTKLKHQEVLARKSMLKKIEELGAQMEESLILDNRYTEHSTVGLAQQLDQLEQLGMRMQHNLEQQIQARNTTGVSEEQLQEFNETFRYFDKDSSGQLDHQELRSCLRTLGYNLPVVEQGEVDPEFENILNQLDPNRDGYVSHAEFVSFMIARETENVESASEVISAFRAAAGDKPYVTLDDLRKVLTEDQVEFCARHMQPYPGANGPDAFDYSSFTTRIFAS</sequence>
<dbReference type="GO" id="GO:0042995">
    <property type="term" value="C:cell projection"/>
    <property type="evidence" value="ECO:0000318"/>
    <property type="project" value="GO_Central"/>
</dbReference>
<evidence type="ECO:0000256" key="2">
    <source>
        <dbReference type="ARBA" id="ARBA00004544"/>
    </source>
</evidence>
<evidence type="ECO:0000256" key="4">
    <source>
        <dbReference type="ARBA" id="ARBA00022443"/>
    </source>
</evidence>
<dbReference type="SMART" id="SM00054">
    <property type="entry name" value="EFh"/>
    <property type="match status" value="2"/>
</dbReference>
<dbReference type="CDD" id="cd00051">
    <property type="entry name" value="EFh"/>
    <property type="match status" value="1"/>
</dbReference>
<reference evidence="17 18" key="1">
    <citation type="journal article" date="2008" name="Nature">
        <title>The genome of the choanoflagellate Monosiga brevicollis and the origin of metazoans.</title>
        <authorList>
            <consortium name="JGI Sequencing"/>
            <person name="King N."/>
            <person name="Westbrook M.J."/>
            <person name="Young S.L."/>
            <person name="Kuo A."/>
            <person name="Abedin M."/>
            <person name="Chapman J."/>
            <person name="Fairclough S."/>
            <person name="Hellsten U."/>
            <person name="Isogai Y."/>
            <person name="Letunic I."/>
            <person name="Marr M."/>
            <person name="Pincus D."/>
            <person name="Putnam N."/>
            <person name="Rokas A."/>
            <person name="Wright K.J."/>
            <person name="Zuzow R."/>
            <person name="Dirks W."/>
            <person name="Good M."/>
            <person name="Goodstein D."/>
            <person name="Lemons D."/>
            <person name="Li W."/>
            <person name="Lyons J.B."/>
            <person name="Morris A."/>
            <person name="Nichols S."/>
            <person name="Richter D.J."/>
            <person name="Salamov A."/>
            <person name="Bork P."/>
            <person name="Lim W.A."/>
            <person name="Manning G."/>
            <person name="Miller W.T."/>
            <person name="McGinnis W."/>
            <person name="Shapiro H."/>
            <person name="Tjian R."/>
            <person name="Grigoriev I.V."/>
            <person name="Rokhsar D."/>
        </authorList>
    </citation>
    <scope>NUCLEOTIDE SEQUENCE [LARGE SCALE GENOMIC DNA]</scope>
    <source>
        <strain evidence="18">MX1 / ATCC 50154</strain>
    </source>
</reference>
<dbReference type="GO" id="GO:0030036">
    <property type="term" value="P:actin cytoskeleton organization"/>
    <property type="evidence" value="ECO:0000318"/>
    <property type="project" value="GO_Central"/>
</dbReference>
<dbReference type="GO" id="GO:0005886">
    <property type="term" value="C:plasma membrane"/>
    <property type="evidence" value="ECO:0000318"/>
    <property type="project" value="GO_Central"/>
</dbReference>
<keyword evidence="4 13" id="KW-0728">SH3 domain</keyword>
<dbReference type="FunFam" id="1.20.58.60:FF:000007">
    <property type="entry name" value="Spectrin alpha chain non-erythrocytic 1"/>
    <property type="match status" value="2"/>
</dbReference>
<keyword evidence="11" id="KW-0009">Actin-binding</keyword>
<dbReference type="CDD" id="cd00174">
    <property type="entry name" value="SH3"/>
    <property type="match status" value="1"/>
</dbReference>
<feature type="coiled-coil region" evidence="14">
    <location>
        <begin position="1760"/>
        <end position="1820"/>
    </location>
</feature>
<dbReference type="Gene3D" id="2.30.30.40">
    <property type="entry name" value="SH3 Domains"/>
    <property type="match status" value="1"/>
</dbReference>
<dbReference type="SMART" id="SM00150">
    <property type="entry name" value="SPEC"/>
    <property type="match status" value="20"/>
</dbReference>
<dbReference type="RefSeq" id="XP_001743122.1">
    <property type="nucleotide sequence ID" value="XM_001743070.1"/>
</dbReference>
<name>A9UST9_MONBE</name>
<dbReference type="InterPro" id="IPR002048">
    <property type="entry name" value="EF_hand_dom"/>
</dbReference>
<dbReference type="InterPro" id="IPR002017">
    <property type="entry name" value="Spectrin_repeat"/>
</dbReference>
<evidence type="ECO:0000256" key="14">
    <source>
        <dbReference type="SAM" id="Coils"/>
    </source>
</evidence>
<dbReference type="FunFam" id="1.20.58.60:FF:000020">
    <property type="entry name" value="Spectrin alpha chain, non-erythrocytic 1"/>
    <property type="match status" value="2"/>
</dbReference>
<evidence type="ECO:0000256" key="11">
    <source>
        <dbReference type="ARBA" id="ARBA00023203"/>
    </source>
</evidence>
<keyword evidence="9" id="KW-0677">Repeat</keyword>
<evidence type="ECO:0000313" key="17">
    <source>
        <dbReference type="EMBL" id="EDQ91836.1"/>
    </source>
</evidence>
<keyword evidence="8" id="KW-0479">Metal-binding</keyword>
<dbReference type="FunCoup" id="A9UST9">
    <property type="interactions" value="837"/>
</dbReference>
<dbReference type="GO" id="GO:0030864">
    <property type="term" value="C:cortical actin cytoskeleton"/>
    <property type="evidence" value="ECO:0000318"/>
    <property type="project" value="GO_Central"/>
</dbReference>
<dbReference type="PANTHER" id="PTHR11915">
    <property type="entry name" value="SPECTRIN/FILAMIN RELATED CYTOSKELETAL PROTEIN"/>
    <property type="match status" value="1"/>
</dbReference>
<keyword evidence="18" id="KW-1185">Reference proteome</keyword>